<accession>A0A1H7LW81</accession>
<protein>
    <submittedName>
        <fullName evidence="1">Uncharacterized protein</fullName>
    </submittedName>
</protein>
<gene>
    <name evidence="1" type="ORF">SAMN05444583_105172</name>
</gene>
<evidence type="ECO:0000313" key="1">
    <source>
        <dbReference type="EMBL" id="SEL03223.1"/>
    </source>
</evidence>
<dbReference type="Pfam" id="PF19562">
    <property type="entry name" value="DUF6084"/>
    <property type="match status" value="1"/>
</dbReference>
<keyword evidence="2" id="KW-1185">Reference proteome</keyword>
<proteinExistence type="predicted"/>
<dbReference type="RefSeq" id="WP_072749765.1">
    <property type="nucleotide sequence ID" value="NZ_FOAW01000005.1"/>
</dbReference>
<reference evidence="2" key="1">
    <citation type="submission" date="2016-10" db="EMBL/GenBank/DDBJ databases">
        <authorList>
            <person name="Varghese N."/>
            <person name="Submissions S."/>
        </authorList>
    </citation>
    <scope>NUCLEOTIDE SEQUENCE [LARGE SCALE GENOMIC DNA]</scope>
    <source>
        <strain evidence="2">DSM 44675</strain>
    </source>
</reference>
<organism evidence="1 2">
    <name type="scientific">Rhodococcus maanshanensis</name>
    <dbReference type="NCBI Taxonomy" id="183556"/>
    <lineage>
        <taxon>Bacteria</taxon>
        <taxon>Bacillati</taxon>
        <taxon>Actinomycetota</taxon>
        <taxon>Actinomycetes</taxon>
        <taxon>Mycobacteriales</taxon>
        <taxon>Nocardiaceae</taxon>
        <taxon>Rhodococcus</taxon>
    </lineage>
</organism>
<dbReference type="AlphaFoldDB" id="A0A1H7LW81"/>
<dbReference type="EMBL" id="FOAW01000005">
    <property type="protein sequence ID" value="SEL03223.1"/>
    <property type="molecule type" value="Genomic_DNA"/>
</dbReference>
<dbReference type="Proteomes" id="UP000198677">
    <property type="component" value="Unassembled WGS sequence"/>
</dbReference>
<evidence type="ECO:0000313" key="2">
    <source>
        <dbReference type="Proteomes" id="UP000198677"/>
    </source>
</evidence>
<name>A0A1H7LW81_9NOCA</name>
<dbReference type="InterPro" id="IPR045730">
    <property type="entry name" value="DUF6084"/>
</dbReference>
<dbReference type="OrthoDB" id="115056at2"/>
<sequence>MTEVSFAVRGVAPEPYAAAPILSARVAVSADSPVHAIALRCQVRIEPHRRRYTEAEAAGLVDLFGGRERWSSTQRSFVWLQCATLVQGFAETCEATLPLPCTYDFEVAASKYLHALEEGTVPLVFLFSGTVFTKGAGGFGVQQIPWDREDRYDLPISVWRDLIQMHFPNTGWVRLGQDTLEALAGYKSERGLVGLDEAITELLAQTREQAR</sequence>